<dbReference type="Gene3D" id="3.40.140.10">
    <property type="entry name" value="Cytidine Deaminase, domain 2"/>
    <property type="match status" value="1"/>
</dbReference>
<proteinExistence type="predicted"/>
<reference evidence="1 2" key="2">
    <citation type="submission" date="2018-11" db="EMBL/GenBank/DDBJ databases">
        <authorList>
            <consortium name="Pathogen Informatics"/>
        </authorList>
    </citation>
    <scope>NUCLEOTIDE SEQUENCE [LARGE SCALE GENOMIC DNA]</scope>
    <source>
        <strain evidence="1 2">MHpl1</strain>
    </source>
</reference>
<accession>A0A0N4X3U6</accession>
<evidence type="ECO:0000313" key="1">
    <source>
        <dbReference type="EMBL" id="VDO74606.1"/>
    </source>
</evidence>
<dbReference type="WBParaSite" id="HPLM_0001903801-mRNA-1">
    <property type="protein sequence ID" value="HPLM_0001903801-mRNA-1"/>
    <property type="gene ID" value="HPLM_0001903801"/>
</dbReference>
<evidence type="ECO:0000313" key="3">
    <source>
        <dbReference type="WBParaSite" id="HPLM_0001903801-mRNA-1"/>
    </source>
</evidence>
<dbReference type="Proteomes" id="UP000268014">
    <property type="component" value="Unassembled WGS sequence"/>
</dbReference>
<keyword evidence="2" id="KW-1185">Reference proteome</keyword>
<name>A0A0N4X3U6_HAEPC</name>
<protein>
    <submittedName>
        <fullName evidence="3">N-acetyltransferase</fullName>
    </submittedName>
</protein>
<reference evidence="3" key="1">
    <citation type="submission" date="2017-02" db="UniProtKB">
        <authorList>
            <consortium name="WormBaseParasite"/>
        </authorList>
    </citation>
    <scope>IDENTIFICATION</scope>
</reference>
<sequence>MSVVESCAQKGFHVHPEDEKLFVEADHVQYTTNHGTTIVDMRK</sequence>
<dbReference type="EMBL" id="UZAF01020997">
    <property type="protein sequence ID" value="VDO74606.1"/>
    <property type="molecule type" value="Genomic_DNA"/>
</dbReference>
<organism evidence="3">
    <name type="scientific">Haemonchus placei</name>
    <name type="common">Barber's pole worm</name>
    <dbReference type="NCBI Taxonomy" id="6290"/>
    <lineage>
        <taxon>Eukaryota</taxon>
        <taxon>Metazoa</taxon>
        <taxon>Ecdysozoa</taxon>
        <taxon>Nematoda</taxon>
        <taxon>Chromadorea</taxon>
        <taxon>Rhabditida</taxon>
        <taxon>Rhabditina</taxon>
        <taxon>Rhabditomorpha</taxon>
        <taxon>Strongyloidea</taxon>
        <taxon>Trichostrongylidae</taxon>
        <taxon>Haemonchus</taxon>
    </lineage>
</organism>
<dbReference type="AlphaFoldDB" id="A0A0N4X3U6"/>
<dbReference type="STRING" id="6290.A0A0N4X3U6"/>
<gene>
    <name evidence="1" type="ORF">HPLM_LOCUS19030</name>
</gene>
<evidence type="ECO:0000313" key="2">
    <source>
        <dbReference type="Proteomes" id="UP000268014"/>
    </source>
</evidence>